<protein>
    <submittedName>
        <fullName evidence="7">MFS multidrug transporter</fullName>
    </submittedName>
</protein>
<dbReference type="PANTHER" id="PTHR23502">
    <property type="entry name" value="MAJOR FACILITATOR SUPERFAMILY"/>
    <property type="match status" value="1"/>
</dbReference>
<feature type="transmembrane region" description="Helical" evidence="5">
    <location>
        <begin position="126"/>
        <end position="148"/>
    </location>
</feature>
<evidence type="ECO:0000313" key="8">
    <source>
        <dbReference type="Proteomes" id="UP000248423"/>
    </source>
</evidence>
<evidence type="ECO:0000256" key="2">
    <source>
        <dbReference type="ARBA" id="ARBA00022692"/>
    </source>
</evidence>
<dbReference type="AlphaFoldDB" id="A0A319EW98"/>
<dbReference type="OrthoDB" id="9986881at2759"/>
<dbReference type="Pfam" id="PF07690">
    <property type="entry name" value="MFS_1"/>
    <property type="match status" value="1"/>
</dbReference>
<feature type="transmembrane region" description="Helical" evidence="5">
    <location>
        <begin position="193"/>
        <end position="217"/>
    </location>
</feature>
<feature type="transmembrane region" description="Helical" evidence="5">
    <location>
        <begin position="100"/>
        <end position="120"/>
    </location>
</feature>
<dbReference type="GO" id="GO:0022857">
    <property type="term" value="F:transmembrane transporter activity"/>
    <property type="evidence" value="ECO:0007669"/>
    <property type="project" value="InterPro"/>
</dbReference>
<dbReference type="EMBL" id="KZ826332">
    <property type="protein sequence ID" value="PYI08794.1"/>
    <property type="molecule type" value="Genomic_DNA"/>
</dbReference>
<keyword evidence="2 5" id="KW-0812">Transmembrane</keyword>
<feature type="transmembrane region" description="Helical" evidence="5">
    <location>
        <begin position="69"/>
        <end position="88"/>
    </location>
</feature>
<dbReference type="CDD" id="cd17323">
    <property type="entry name" value="MFS_Tpo1_MDR_like"/>
    <property type="match status" value="1"/>
</dbReference>
<feature type="transmembrane region" description="Helical" evidence="5">
    <location>
        <begin position="37"/>
        <end position="57"/>
    </location>
</feature>
<feature type="transmembrane region" description="Helical" evidence="5">
    <location>
        <begin position="265"/>
        <end position="291"/>
    </location>
</feature>
<gene>
    <name evidence="7" type="ORF">BO78DRAFT_440379</name>
</gene>
<reference evidence="7 8" key="1">
    <citation type="submission" date="2018-02" db="EMBL/GenBank/DDBJ databases">
        <title>The genomes of Aspergillus section Nigri reveals drivers in fungal speciation.</title>
        <authorList>
            <consortium name="DOE Joint Genome Institute"/>
            <person name="Vesth T.C."/>
            <person name="Nybo J."/>
            <person name="Theobald S."/>
            <person name="Brandl J."/>
            <person name="Frisvad J.C."/>
            <person name="Nielsen K.F."/>
            <person name="Lyhne E.K."/>
            <person name="Kogle M.E."/>
            <person name="Kuo A."/>
            <person name="Riley R."/>
            <person name="Clum A."/>
            <person name="Nolan M."/>
            <person name="Lipzen A."/>
            <person name="Salamov A."/>
            <person name="Henrissat B."/>
            <person name="Wiebenga A."/>
            <person name="De vries R.P."/>
            <person name="Grigoriev I.V."/>
            <person name="Mortensen U.H."/>
            <person name="Andersen M.R."/>
            <person name="Baker S.E."/>
        </authorList>
    </citation>
    <scope>NUCLEOTIDE SEQUENCE [LARGE SCALE GENOMIC DNA]</scope>
    <source>
        <strain evidence="7 8">CBS 121057</strain>
    </source>
</reference>
<evidence type="ECO:0000256" key="5">
    <source>
        <dbReference type="SAM" id="Phobius"/>
    </source>
</evidence>
<dbReference type="InterPro" id="IPR011701">
    <property type="entry name" value="MFS"/>
</dbReference>
<evidence type="ECO:0000256" key="1">
    <source>
        <dbReference type="ARBA" id="ARBA00004141"/>
    </source>
</evidence>
<keyword evidence="3 5" id="KW-1133">Transmembrane helix</keyword>
<evidence type="ECO:0000259" key="6">
    <source>
        <dbReference type="PROSITE" id="PS50850"/>
    </source>
</evidence>
<evidence type="ECO:0000256" key="3">
    <source>
        <dbReference type="ARBA" id="ARBA00022989"/>
    </source>
</evidence>
<feature type="transmembrane region" description="Helical" evidence="5">
    <location>
        <begin position="400"/>
        <end position="421"/>
    </location>
</feature>
<proteinExistence type="predicted"/>
<dbReference type="GO" id="GO:0005886">
    <property type="term" value="C:plasma membrane"/>
    <property type="evidence" value="ECO:0007669"/>
    <property type="project" value="TreeGrafter"/>
</dbReference>
<accession>A0A319EW98</accession>
<dbReference type="FunFam" id="1.20.1250.20:FF:000011">
    <property type="entry name" value="MFS multidrug transporter, putative"/>
    <property type="match status" value="1"/>
</dbReference>
<evidence type="ECO:0000313" key="7">
    <source>
        <dbReference type="EMBL" id="PYI08794.1"/>
    </source>
</evidence>
<dbReference type="SUPFAM" id="SSF103473">
    <property type="entry name" value="MFS general substrate transporter"/>
    <property type="match status" value="1"/>
</dbReference>
<dbReference type="PROSITE" id="PS50850">
    <property type="entry name" value="MFS"/>
    <property type="match status" value="1"/>
</dbReference>
<keyword evidence="8" id="KW-1185">Reference proteome</keyword>
<dbReference type="InterPro" id="IPR036259">
    <property type="entry name" value="MFS_trans_sf"/>
</dbReference>
<dbReference type="InterPro" id="IPR020846">
    <property type="entry name" value="MFS_dom"/>
</dbReference>
<dbReference type="PANTHER" id="PTHR23502:SF59">
    <property type="entry name" value="MULTIDRUG TRANSPORTER, PUTATIVE (AFU_ORTHOLOGUE AFUA_1G10370)-RELATED"/>
    <property type="match status" value="1"/>
</dbReference>
<feature type="transmembrane region" description="Helical" evidence="5">
    <location>
        <begin position="303"/>
        <end position="323"/>
    </location>
</feature>
<feature type="transmembrane region" description="Helical" evidence="5">
    <location>
        <begin position="160"/>
        <end position="181"/>
    </location>
</feature>
<keyword evidence="4 5" id="KW-0472">Membrane</keyword>
<organism evidence="7 8">
    <name type="scientific">Aspergillus sclerotiicarbonarius (strain CBS 121057 / IBT 28362)</name>
    <dbReference type="NCBI Taxonomy" id="1448318"/>
    <lineage>
        <taxon>Eukaryota</taxon>
        <taxon>Fungi</taxon>
        <taxon>Dikarya</taxon>
        <taxon>Ascomycota</taxon>
        <taxon>Pezizomycotina</taxon>
        <taxon>Eurotiomycetes</taxon>
        <taxon>Eurotiomycetidae</taxon>
        <taxon>Eurotiales</taxon>
        <taxon>Aspergillaceae</taxon>
        <taxon>Aspergillus</taxon>
        <taxon>Aspergillus subgen. Circumdati</taxon>
    </lineage>
</organism>
<dbReference type="Proteomes" id="UP000248423">
    <property type="component" value="Unassembled WGS sequence"/>
</dbReference>
<comment type="subcellular location">
    <subcellularLocation>
        <location evidence="1">Membrane</location>
        <topology evidence="1">Multi-pass membrane protein</topology>
    </subcellularLocation>
</comment>
<sequence>MEAANDDSTRFLVEFDGPADSENPRNWSMARKVMSTIVYGLLTMGATWSSAIYSTGAQRVAAEFHVTEAVASLGTSFLLIGFGIGPLLWSPLSEIHGRKFPVLIPYFVAVCFTFGTGVARNIQTVLITRFFVGFFSSAPLCITGGALADLFDPQQRGLALLGYAMAVVGGPVFAPVAGSAIVSSSLGWRWTQFITGIYMAFVAIVASLLLVESYPPVILATKARRLRFVTGQSAYYANHERWHPGLKSMASKFLLRPIQLLKTPICFLFALHASFVYSIVYLNIGAFPIIFRQTRGWSPVVASLPFLALIVGIIAGTMVNIWNQTFYLKKVKAAGNGSCPEARLPPMMAGAIVLTGGLFIMANTAEDRFPWIAPIIAAAMMGFGFFTIFQAALNYLVDNFPAYAASAVAANAFLRSSMASIFPPLTTRMYNELGVRWATNLLAFVALAMTPIPWLFYFYGRRIAARGKFSQRFHAA</sequence>
<dbReference type="VEuPathDB" id="FungiDB:BO78DRAFT_440379"/>
<feature type="transmembrane region" description="Helical" evidence="5">
    <location>
        <begin position="371"/>
        <end position="393"/>
    </location>
</feature>
<name>A0A319EW98_ASPSB</name>
<dbReference type="Gene3D" id="1.20.1250.20">
    <property type="entry name" value="MFS general substrate transporter like domains"/>
    <property type="match status" value="1"/>
</dbReference>
<evidence type="ECO:0000256" key="4">
    <source>
        <dbReference type="ARBA" id="ARBA00023136"/>
    </source>
</evidence>
<feature type="transmembrane region" description="Helical" evidence="5">
    <location>
        <begin position="344"/>
        <end position="365"/>
    </location>
</feature>
<feature type="transmembrane region" description="Helical" evidence="5">
    <location>
        <begin position="441"/>
        <end position="460"/>
    </location>
</feature>
<feature type="domain" description="Major facilitator superfamily (MFS) profile" evidence="6">
    <location>
        <begin position="33"/>
        <end position="463"/>
    </location>
</feature>
<dbReference type="STRING" id="1448318.A0A319EW98"/>